<dbReference type="InterPro" id="IPR036388">
    <property type="entry name" value="WH-like_DNA-bd_sf"/>
</dbReference>
<evidence type="ECO:0000256" key="3">
    <source>
        <dbReference type="ARBA" id="ARBA00023125"/>
    </source>
</evidence>
<dbReference type="Gene3D" id="1.10.10.10">
    <property type="entry name" value="Winged helix-like DNA-binding domain superfamily/Winged helix DNA-binding domain"/>
    <property type="match status" value="1"/>
</dbReference>
<comment type="caution">
    <text evidence="8">The sequence shown here is derived from an EMBL/GenBank/DDBJ whole genome shotgun (WGS) entry which is preliminary data.</text>
</comment>
<evidence type="ECO:0000256" key="2">
    <source>
        <dbReference type="ARBA" id="ARBA00023015"/>
    </source>
</evidence>
<dbReference type="InterPro" id="IPR001867">
    <property type="entry name" value="OmpR/PhoB-type_DNA-bd"/>
</dbReference>
<dbReference type="SUPFAM" id="SSF46894">
    <property type="entry name" value="C-terminal effector domain of the bipartite response regulators"/>
    <property type="match status" value="1"/>
</dbReference>
<feature type="DNA-binding region" description="OmpR/PhoB-type" evidence="5">
    <location>
        <begin position="1"/>
        <end position="89"/>
    </location>
</feature>
<evidence type="ECO:0000256" key="1">
    <source>
        <dbReference type="ARBA" id="ARBA00005820"/>
    </source>
</evidence>
<organism evidence="8 9">
    <name type="scientific">Streptosporangium carneum</name>
    <dbReference type="NCBI Taxonomy" id="47481"/>
    <lineage>
        <taxon>Bacteria</taxon>
        <taxon>Bacillati</taxon>
        <taxon>Actinomycetota</taxon>
        <taxon>Actinomycetes</taxon>
        <taxon>Streptosporangiales</taxon>
        <taxon>Streptosporangiaceae</taxon>
        <taxon>Streptosporangium</taxon>
    </lineage>
</organism>
<proteinExistence type="inferred from homology"/>
<dbReference type="Gene3D" id="1.25.40.10">
    <property type="entry name" value="Tetratricopeptide repeat domain"/>
    <property type="match status" value="2"/>
</dbReference>
<reference evidence="8" key="1">
    <citation type="journal article" date="2014" name="Int. J. Syst. Evol. Microbiol.">
        <title>Complete genome sequence of Corynebacterium casei LMG S-19264T (=DSM 44701T), isolated from a smear-ripened cheese.</title>
        <authorList>
            <consortium name="US DOE Joint Genome Institute (JGI-PGF)"/>
            <person name="Walter F."/>
            <person name="Albersmeier A."/>
            <person name="Kalinowski J."/>
            <person name="Ruckert C."/>
        </authorList>
    </citation>
    <scope>NUCLEOTIDE SEQUENCE</scope>
    <source>
        <strain evidence="8">VKM Ac-2007</strain>
    </source>
</reference>
<evidence type="ECO:0000256" key="4">
    <source>
        <dbReference type="ARBA" id="ARBA00023163"/>
    </source>
</evidence>
<dbReference type="GO" id="GO:0006355">
    <property type="term" value="P:regulation of DNA-templated transcription"/>
    <property type="evidence" value="ECO:0007669"/>
    <property type="project" value="InterPro"/>
</dbReference>
<dbReference type="SUPFAM" id="SSF52540">
    <property type="entry name" value="P-loop containing nucleoside triphosphate hydrolases"/>
    <property type="match status" value="1"/>
</dbReference>
<dbReference type="Pfam" id="PF00486">
    <property type="entry name" value="Trans_reg_C"/>
    <property type="match status" value="1"/>
</dbReference>
<dbReference type="InterPro" id="IPR058852">
    <property type="entry name" value="HTH_77"/>
</dbReference>
<dbReference type="SMART" id="SM01043">
    <property type="entry name" value="BTAD"/>
    <property type="match status" value="1"/>
</dbReference>
<accession>A0A9W6MHP8</accession>
<dbReference type="SUPFAM" id="SSF48452">
    <property type="entry name" value="TPR-like"/>
    <property type="match status" value="3"/>
</dbReference>
<dbReference type="PROSITE" id="PS51755">
    <property type="entry name" value="OMPR_PHOB"/>
    <property type="match status" value="1"/>
</dbReference>
<dbReference type="PANTHER" id="PTHR47691:SF3">
    <property type="entry name" value="HTH-TYPE TRANSCRIPTIONAL REGULATOR RV0890C-RELATED"/>
    <property type="match status" value="1"/>
</dbReference>
<dbReference type="InterPro" id="IPR027417">
    <property type="entry name" value="P-loop_NTPase"/>
</dbReference>
<dbReference type="Proteomes" id="UP001143474">
    <property type="component" value="Unassembled WGS sequence"/>
</dbReference>
<keyword evidence="9" id="KW-1185">Reference proteome</keyword>
<evidence type="ECO:0000256" key="5">
    <source>
        <dbReference type="PROSITE-ProRule" id="PRU01091"/>
    </source>
</evidence>
<dbReference type="FunFam" id="1.25.40.10:FF:000222">
    <property type="entry name" value="SARP family transcriptional regulator"/>
    <property type="match status" value="1"/>
</dbReference>
<feature type="domain" description="OmpR/PhoB-type" evidence="7">
    <location>
        <begin position="1"/>
        <end position="89"/>
    </location>
</feature>
<dbReference type="CDD" id="cd15831">
    <property type="entry name" value="BTAD"/>
    <property type="match status" value="1"/>
</dbReference>
<dbReference type="GO" id="GO:0003677">
    <property type="term" value="F:DNA binding"/>
    <property type="evidence" value="ECO:0007669"/>
    <property type="project" value="UniProtKB-UniRule"/>
</dbReference>
<sequence>MRFGILGTTRVWNDDGSEVPLGGPARRALLALLLAEPGEAVTADRLVDDLYDARDGAAHALQSQVSRLRRILEGGAAIESAPSGYRLAVDPGNVDADRFERLSEEGRRLLRSGDSERASALLREALALWRGPALADAAEAGAVQARILRLEERRLCALEDRIEADLRRGEHRAVVPELRELVAHHPLRERLRGLLMRALRADGRQAEALAAFEEARLLLAEELGTDPSAELAALHRELLQGERPFEPPAPPAQLTSFVGRAEDLAGVAELLGAARLVTLVGPGGAGKTRLSIEVASRMADVCFVELAPLRDGRGLPQALLGALGLRESALLGGPAEATPTSRLVTALADRSPLLLVLDNCEHVIDDAATLVERLLASCPGLRVLATSREPLGITGENLWPVRPLAPSSAARLFADRARAVRPGLVMDDADAEAVRHICRALDGLPLAIELAAARMRTHEAAELATRLDDRFRLLSRGSRTAQARHQTLRAVVAWSWDLLSEAEQTMARRLTVFSGGASVEAAARVCGVPDAEDVLDALVDKSLVEVGGGRYRMLDTIHAYCAEQLAAAGEAVTLRRAHADHFLELARSADPHLRRAEQVEWLLILSAEHDNLRTALSGAVEAGETELALRLLASLSTYHWMRGMRAATTPQAAALLDLVGERPPEGLEDEYVLCALAAAASDAGRQAWERHRRTAESIVVGPDRAHRYPVVTFLWPMVNAGAGDPSAALSVIARGRTASDPWERAAVHLLWGYPQFASGEPALAEHEFAAAADAFRSLGDRWGTALALDALAGLAATCGDPEKATVLTDEALTLTEELGATEDILDLLCNRGDYRVRATQAALVRGERPATLPTDMPTDMPTDVPADMPAGASPVPGSPGAGRGSVPRDAGAGLARARADYERATELARRVGSPAYLAAATRGLGDIARLQGDLEGARLLYERALERLETHWVRLTSHRAGALMGLGRIAEASGDLEAARSLQRRAVETSVAVGAVTESARPIEALAGIALLEGDAEEAALLLGAATAMRGVLVEDDPDVSRTAAAARAALGHARYTAAHRRGVRLSHEEALRLAGADERVIRESPISAMADHDVIGRSWS</sequence>
<reference evidence="8" key="2">
    <citation type="submission" date="2023-01" db="EMBL/GenBank/DDBJ databases">
        <authorList>
            <person name="Sun Q."/>
            <person name="Evtushenko L."/>
        </authorList>
    </citation>
    <scope>NUCLEOTIDE SEQUENCE</scope>
    <source>
        <strain evidence="8">VKM Ac-2007</strain>
    </source>
</reference>
<dbReference type="InterPro" id="IPR016032">
    <property type="entry name" value="Sig_transdc_resp-reg_C-effctor"/>
</dbReference>
<dbReference type="SMART" id="SM00862">
    <property type="entry name" value="Trans_reg_C"/>
    <property type="match status" value="1"/>
</dbReference>
<name>A0A9W6MHP8_9ACTN</name>
<evidence type="ECO:0000313" key="8">
    <source>
        <dbReference type="EMBL" id="GLK14427.1"/>
    </source>
</evidence>
<keyword evidence="3 5" id="KW-0238">DNA-binding</keyword>
<keyword evidence="4" id="KW-0804">Transcription</keyword>
<dbReference type="AlphaFoldDB" id="A0A9W6MHP8"/>
<dbReference type="Pfam" id="PF03704">
    <property type="entry name" value="BTAD"/>
    <property type="match status" value="1"/>
</dbReference>
<protein>
    <submittedName>
        <fullName evidence="8">SARP family transcriptional regulator</fullName>
    </submittedName>
</protein>
<keyword evidence="2" id="KW-0805">Transcription regulation</keyword>
<evidence type="ECO:0000259" key="7">
    <source>
        <dbReference type="PROSITE" id="PS51755"/>
    </source>
</evidence>
<feature type="region of interest" description="Disordered" evidence="6">
    <location>
        <begin position="867"/>
        <end position="889"/>
    </location>
</feature>
<evidence type="ECO:0000313" key="9">
    <source>
        <dbReference type="Proteomes" id="UP001143474"/>
    </source>
</evidence>
<dbReference type="InterPro" id="IPR011990">
    <property type="entry name" value="TPR-like_helical_dom_sf"/>
</dbReference>
<dbReference type="EMBL" id="BSEV01000032">
    <property type="protein sequence ID" value="GLK14427.1"/>
    <property type="molecule type" value="Genomic_DNA"/>
</dbReference>
<dbReference type="Pfam" id="PF25872">
    <property type="entry name" value="HTH_77"/>
    <property type="match status" value="1"/>
</dbReference>
<dbReference type="GO" id="GO:0000160">
    <property type="term" value="P:phosphorelay signal transduction system"/>
    <property type="evidence" value="ECO:0007669"/>
    <property type="project" value="InterPro"/>
</dbReference>
<evidence type="ECO:0000256" key="6">
    <source>
        <dbReference type="SAM" id="MobiDB-lite"/>
    </source>
</evidence>
<gene>
    <name evidence="8" type="ORF">GCM10017600_78390</name>
</gene>
<comment type="similarity">
    <text evidence="1">Belongs to the AfsR/DnrI/RedD regulatory family.</text>
</comment>
<dbReference type="PANTHER" id="PTHR47691">
    <property type="entry name" value="REGULATOR-RELATED"/>
    <property type="match status" value="1"/>
</dbReference>
<dbReference type="RefSeq" id="WP_271222663.1">
    <property type="nucleotide sequence ID" value="NZ_BAAAVD010000069.1"/>
</dbReference>
<dbReference type="InterPro" id="IPR005158">
    <property type="entry name" value="BTAD"/>
</dbReference>